<dbReference type="InterPro" id="IPR029068">
    <property type="entry name" value="Glyas_Bleomycin-R_OHBP_Dase"/>
</dbReference>
<evidence type="ECO:0000313" key="3">
    <source>
        <dbReference type="Proteomes" id="UP000635245"/>
    </source>
</evidence>
<proteinExistence type="predicted"/>
<name>A0A934R0D1_9PSEU</name>
<dbReference type="RefSeq" id="WP_200326242.1">
    <property type="nucleotide sequence ID" value="NZ_JAENJH010000018.1"/>
</dbReference>
<dbReference type="Proteomes" id="UP000635245">
    <property type="component" value="Unassembled WGS sequence"/>
</dbReference>
<comment type="caution">
    <text evidence="2">The sequence shown here is derived from an EMBL/GenBank/DDBJ whole genome shotgun (WGS) entry which is preliminary data.</text>
</comment>
<sequence>MADGADENPEFDHLLHWVPDVPTAVAGYRAAGLPAHVNDELDGFQNGGWRLDERYVEILTITDERRLRTSRYAEGIEHLRPAMAAVGGDRGVLTFAVNVSDAHATANRLRAQGFELAEFAVTLAEHGVSFVEMFVRNAPVWTPFFITYTPPSRAARRHRPVGVREWTVRPRRTRRGDG</sequence>
<dbReference type="SUPFAM" id="SSF54593">
    <property type="entry name" value="Glyoxalase/Bleomycin resistance protein/Dihydroxybiphenyl dioxygenase"/>
    <property type="match status" value="1"/>
</dbReference>
<dbReference type="AlphaFoldDB" id="A0A934R0D1"/>
<feature type="domain" description="Glyoxalase-like" evidence="1">
    <location>
        <begin position="11"/>
        <end position="162"/>
    </location>
</feature>
<keyword evidence="3" id="KW-1185">Reference proteome</keyword>
<protein>
    <submittedName>
        <fullName evidence="2">VOC family protein</fullName>
    </submittedName>
</protein>
<evidence type="ECO:0000259" key="1">
    <source>
        <dbReference type="Pfam" id="PF13468"/>
    </source>
</evidence>
<dbReference type="Pfam" id="PF13468">
    <property type="entry name" value="Glyoxalase_3"/>
    <property type="match status" value="1"/>
</dbReference>
<dbReference type="Gene3D" id="3.10.180.10">
    <property type="entry name" value="2,3-Dihydroxybiphenyl 1,2-Dioxygenase, domain 1"/>
    <property type="match status" value="1"/>
</dbReference>
<dbReference type="InterPro" id="IPR025870">
    <property type="entry name" value="Glyoxalase-like_dom"/>
</dbReference>
<accession>A0A934R0D1</accession>
<reference evidence="2" key="1">
    <citation type="submission" date="2020-12" db="EMBL/GenBank/DDBJ databases">
        <title>Prauserella sp. ASG 168, a novel actinomycete isolated from cave rock.</title>
        <authorList>
            <person name="Suriyachadkun C."/>
        </authorList>
    </citation>
    <scope>NUCLEOTIDE SEQUENCE</scope>
    <source>
        <strain evidence="2">ASG 168</strain>
    </source>
</reference>
<evidence type="ECO:0000313" key="2">
    <source>
        <dbReference type="EMBL" id="MBK1789377.1"/>
    </source>
</evidence>
<organism evidence="2 3">
    <name type="scientific">Prauserella cavernicola</name>
    <dbReference type="NCBI Taxonomy" id="2800127"/>
    <lineage>
        <taxon>Bacteria</taxon>
        <taxon>Bacillati</taxon>
        <taxon>Actinomycetota</taxon>
        <taxon>Actinomycetes</taxon>
        <taxon>Pseudonocardiales</taxon>
        <taxon>Pseudonocardiaceae</taxon>
        <taxon>Prauserella</taxon>
    </lineage>
</organism>
<gene>
    <name evidence="2" type="ORF">JHE00_34045</name>
</gene>
<dbReference type="EMBL" id="JAENJH010000018">
    <property type="protein sequence ID" value="MBK1789377.1"/>
    <property type="molecule type" value="Genomic_DNA"/>
</dbReference>